<sequence>MGPDAKLFLMSDTALPSLTEVASRVKSASYVLTEVNGEQRTEALRAMARCLERSKTEILKANISDLERGRRSDLTKTQMDRLTLNDQRFEAMVAGVLEVARLPEVVGQVVKGYTLPNGLSVQQMRVPLGVVGIVYENRPNVTADAAALCVKSANAVMLRGSSQAIETNLAIGDAIVQGLEDAGLPGEVVTVVRDTTRDGAIEFMRLNGYIDCLIPRGGPALIRAIRESATVPYVLDGDGNCHIYVDKGCDIEMAKKIVANAKVQRPGVCNAAETLLVHEAVAREFLSDVPSFLRGVEIRGDDETRRYVLDAMVATEDDFATEFLDMVLAVRVVKDLDEAIAHIRRFSTGHSEAIVTNDRQAAERFKREVDAAAVVVNASTRFVDGNQLGLGAEIGISTQKLHARGPMGLEALTNVKYVIEGNGHIRT</sequence>
<dbReference type="HAMAP" id="MF_00412">
    <property type="entry name" value="ProA"/>
    <property type="match status" value="1"/>
</dbReference>
<dbReference type="NCBIfam" id="TIGR00407">
    <property type="entry name" value="proA"/>
    <property type="match status" value="1"/>
</dbReference>
<dbReference type="RefSeq" id="WP_218587439.1">
    <property type="nucleotide sequence ID" value="NZ_FQUL01000022.1"/>
</dbReference>
<keyword evidence="2 7" id="KW-0028">Amino-acid biosynthesis</keyword>
<evidence type="ECO:0000256" key="4">
    <source>
        <dbReference type="ARBA" id="ARBA00022857"/>
    </source>
</evidence>
<dbReference type="PROSITE" id="PS01223">
    <property type="entry name" value="PROA"/>
    <property type="match status" value="1"/>
</dbReference>
<dbReference type="CDD" id="cd07079">
    <property type="entry name" value="ALDH_F18-19_ProA-GPR"/>
    <property type="match status" value="1"/>
</dbReference>
<dbReference type="AlphaFoldDB" id="A0A1M4W512"/>
<keyword evidence="10" id="KW-1185">Reference proteome</keyword>
<dbReference type="InterPro" id="IPR000965">
    <property type="entry name" value="GPR_dom"/>
</dbReference>
<dbReference type="EMBL" id="FQUL01000022">
    <property type="protein sequence ID" value="SHE76245.1"/>
    <property type="molecule type" value="Genomic_DNA"/>
</dbReference>
<dbReference type="UniPathway" id="UPA00098">
    <property type="reaction ID" value="UER00360"/>
</dbReference>
<dbReference type="Pfam" id="PF00171">
    <property type="entry name" value="Aldedh"/>
    <property type="match status" value="2"/>
</dbReference>
<dbReference type="GO" id="GO:0005737">
    <property type="term" value="C:cytoplasm"/>
    <property type="evidence" value="ECO:0007669"/>
    <property type="project" value="UniProtKB-SubCell"/>
</dbReference>
<evidence type="ECO:0000313" key="10">
    <source>
        <dbReference type="Proteomes" id="UP000184295"/>
    </source>
</evidence>
<protein>
    <recommendedName>
        <fullName evidence="7">Gamma-glutamyl phosphate reductase</fullName>
        <shortName evidence="7">GPR</shortName>
        <ecNumber evidence="7">1.2.1.41</ecNumber>
    </recommendedName>
    <alternativeName>
        <fullName evidence="7">Glutamate-5-semialdehyde dehydrogenase</fullName>
    </alternativeName>
    <alternativeName>
        <fullName evidence="7">Glutamyl-gamma-semialdehyde dehydrogenase</fullName>
        <shortName evidence="7">GSA dehydrogenase</shortName>
    </alternativeName>
</protein>
<evidence type="ECO:0000259" key="8">
    <source>
        <dbReference type="Pfam" id="PF00171"/>
    </source>
</evidence>
<dbReference type="GO" id="GO:0055129">
    <property type="term" value="P:L-proline biosynthetic process"/>
    <property type="evidence" value="ECO:0007669"/>
    <property type="project" value="UniProtKB-UniRule"/>
</dbReference>
<dbReference type="STRING" id="1121881.SAMN02745225_01542"/>
<accession>A0A1M4W512</accession>
<evidence type="ECO:0000313" key="9">
    <source>
        <dbReference type="EMBL" id="SHE76245.1"/>
    </source>
</evidence>
<feature type="domain" description="Aldehyde dehydrogenase" evidence="8">
    <location>
        <begin position="327"/>
        <end position="417"/>
    </location>
</feature>
<keyword evidence="4 7" id="KW-0521">NADP</keyword>
<comment type="catalytic activity">
    <reaction evidence="6 7">
        <text>L-glutamate 5-semialdehyde + phosphate + NADP(+) = L-glutamyl 5-phosphate + NADPH + H(+)</text>
        <dbReference type="Rhea" id="RHEA:19541"/>
        <dbReference type="ChEBI" id="CHEBI:15378"/>
        <dbReference type="ChEBI" id="CHEBI:43474"/>
        <dbReference type="ChEBI" id="CHEBI:57783"/>
        <dbReference type="ChEBI" id="CHEBI:58066"/>
        <dbReference type="ChEBI" id="CHEBI:58274"/>
        <dbReference type="ChEBI" id="CHEBI:58349"/>
        <dbReference type="EC" id="1.2.1.41"/>
    </reaction>
</comment>
<dbReference type="GO" id="GO:0050661">
    <property type="term" value="F:NADP binding"/>
    <property type="evidence" value="ECO:0007669"/>
    <property type="project" value="InterPro"/>
</dbReference>
<dbReference type="InterPro" id="IPR015590">
    <property type="entry name" value="Aldehyde_DH_dom"/>
</dbReference>
<evidence type="ECO:0000256" key="2">
    <source>
        <dbReference type="ARBA" id="ARBA00022605"/>
    </source>
</evidence>
<dbReference type="InterPro" id="IPR020593">
    <property type="entry name" value="G-glutamylP_reductase_CS"/>
</dbReference>
<dbReference type="PANTHER" id="PTHR11063">
    <property type="entry name" value="GLUTAMATE SEMIALDEHYDE DEHYDROGENASE"/>
    <property type="match status" value="1"/>
</dbReference>
<dbReference type="GO" id="GO:0004350">
    <property type="term" value="F:glutamate-5-semialdehyde dehydrogenase activity"/>
    <property type="evidence" value="ECO:0007669"/>
    <property type="project" value="UniProtKB-UniRule"/>
</dbReference>
<dbReference type="EC" id="1.2.1.41" evidence="7"/>
<proteinExistence type="inferred from homology"/>
<dbReference type="Proteomes" id="UP000184295">
    <property type="component" value="Unassembled WGS sequence"/>
</dbReference>
<dbReference type="InterPro" id="IPR016163">
    <property type="entry name" value="Ald_DH_C"/>
</dbReference>
<comment type="similarity">
    <text evidence="7">Belongs to the gamma-glutamyl phosphate reductase family.</text>
</comment>
<evidence type="ECO:0000256" key="1">
    <source>
        <dbReference type="ARBA" id="ARBA00004985"/>
    </source>
</evidence>
<comment type="function">
    <text evidence="7">Catalyzes the NADPH-dependent reduction of L-glutamate 5-phosphate into L-glutamate 5-semialdehyde and phosphate. The product spontaneously undergoes cyclization to form 1-pyrroline-5-carboxylate.</text>
</comment>
<dbReference type="SUPFAM" id="SSF53720">
    <property type="entry name" value="ALDH-like"/>
    <property type="match status" value="1"/>
</dbReference>
<dbReference type="Gene3D" id="3.40.309.10">
    <property type="entry name" value="Aldehyde Dehydrogenase, Chain A, domain 2"/>
    <property type="match status" value="1"/>
</dbReference>
<keyword evidence="7" id="KW-0963">Cytoplasm</keyword>
<keyword evidence="5 7" id="KW-0560">Oxidoreductase</keyword>
<dbReference type="Gene3D" id="3.40.605.10">
    <property type="entry name" value="Aldehyde Dehydrogenase, Chain A, domain 1"/>
    <property type="match status" value="1"/>
</dbReference>
<reference evidence="10" key="1">
    <citation type="submission" date="2016-11" db="EMBL/GenBank/DDBJ databases">
        <authorList>
            <person name="Varghese N."/>
            <person name="Submissions S."/>
        </authorList>
    </citation>
    <scope>NUCLEOTIDE SEQUENCE [LARGE SCALE GENOMIC DNA]</scope>
    <source>
        <strain evidence="10">DSM 19514</strain>
    </source>
</reference>
<comment type="subcellular location">
    <subcellularLocation>
        <location evidence="7">Cytoplasm</location>
    </subcellularLocation>
</comment>
<dbReference type="PIRSF" id="PIRSF000151">
    <property type="entry name" value="GPR"/>
    <property type="match status" value="1"/>
</dbReference>
<keyword evidence="3 7" id="KW-0641">Proline biosynthesis</keyword>
<dbReference type="InterPro" id="IPR012134">
    <property type="entry name" value="Glu-5-SA_DH"/>
</dbReference>
<evidence type="ECO:0000256" key="7">
    <source>
        <dbReference type="HAMAP-Rule" id="MF_00412"/>
    </source>
</evidence>
<comment type="pathway">
    <text evidence="1 7">Amino-acid biosynthesis; L-proline biosynthesis; L-glutamate 5-semialdehyde from L-glutamate: step 2/2.</text>
</comment>
<evidence type="ECO:0000256" key="6">
    <source>
        <dbReference type="ARBA" id="ARBA00049024"/>
    </source>
</evidence>
<name>A0A1M4W512_9ACTN</name>
<gene>
    <name evidence="7" type="primary">proA</name>
    <name evidence="9" type="ORF">SAMN02745225_01542</name>
</gene>
<dbReference type="PANTHER" id="PTHR11063:SF8">
    <property type="entry name" value="DELTA-1-PYRROLINE-5-CARBOXYLATE SYNTHASE"/>
    <property type="match status" value="1"/>
</dbReference>
<evidence type="ECO:0000256" key="5">
    <source>
        <dbReference type="ARBA" id="ARBA00023002"/>
    </source>
</evidence>
<feature type="domain" description="Aldehyde dehydrogenase" evidence="8">
    <location>
        <begin position="28"/>
        <end position="298"/>
    </location>
</feature>
<evidence type="ECO:0000256" key="3">
    <source>
        <dbReference type="ARBA" id="ARBA00022650"/>
    </source>
</evidence>
<dbReference type="InterPro" id="IPR016161">
    <property type="entry name" value="Ald_DH/histidinol_DH"/>
</dbReference>
<dbReference type="InterPro" id="IPR016162">
    <property type="entry name" value="Ald_DH_N"/>
</dbReference>
<organism evidence="9 10">
    <name type="scientific">Ferrithrix thermotolerans DSM 19514</name>
    <dbReference type="NCBI Taxonomy" id="1121881"/>
    <lineage>
        <taxon>Bacteria</taxon>
        <taxon>Bacillati</taxon>
        <taxon>Actinomycetota</taxon>
        <taxon>Acidimicrobiia</taxon>
        <taxon>Acidimicrobiales</taxon>
        <taxon>Acidimicrobiaceae</taxon>
        <taxon>Ferrithrix</taxon>
    </lineage>
</organism>
<dbReference type="NCBIfam" id="NF001221">
    <property type="entry name" value="PRK00197.1"/>
    <property type="match status" value="1"/>
</dbReference>
<dbReference type="FunFam" id="3.40.309.10:FF:000006">
    <property type="entry name" value="Gamma-glutamyl phosphate reductase"/>
    <property type="match status" value="1"/>
</dbReference>